<gene>
    <name evidence="2" type="ORF">CVM52_14440</name>
</gene>
<comment type="caution">
    <text evidence="2">The sequence shown here is derived from an EMBL/GenBank/DDBJ whole genome shotgun (WGS) entry which is preliminary data.</text>
</comment>
<dbReference type="AlphaFoldDB" id="A0A2M8IZQ9"/>
<accession>A0A2M8IZQ9</accession>
<dbReference type="Proteomes" id="UP000231553">
    <property type="component" value="Unassembled WGS sequence"/>
</dbReference>
<feature type="region of interest" description="Disordered" evidence="1">
    <location>
        <begin position="1"/>
        <end position="33"/>
    </location>
</feature>
<reference evidence="2 3" key="1">
    <citation type="journal article" date="2018" name="Int. J. Syst. Evol. Microbiol.">
        <title>Pseudooceanicola lipolyticus sp. nov., a marine alphaproteobacterium, reclassification of Oceanicola flagellatus as Pseudooceanicola flagellatus comb. nov. and emended description of the genus Pseudooceanicola.</title>
        <authorList>
            <person name="Huang M.-M."/>
            <person name="Guo L.-L."/>
            <person name="Wu Y.-H."/>
            <person name="Lai Q.-L."/>
            <person name="Shao Z.-Z."/>
            <person name="Wang C.-S."/>
            <person name="Wu M."/>
            <person name="Xu X.-W."/>
        </authorList>
    </citation>
    <scope>NUCLEOTIDE SEQUENCE [LARGE SCALE GENOMIC DNA]</scope>
    <source>
        <strain evidence="2 3">157</strain>
    </source>
</reference>
<proteinExistence type="predicted"/>
<dbReference type="EMBL" id="PGTB01000062">
    <property type="protein sequence ID" value="PJE35998.1"/>
    <property type="molecule type" value="Genomic_DNA"/>
</dbReference>
<protein>
    <submittedName>
        <fullName evidence="2">Uncharacterized protein</fullName>
    </submittedName>
</protein>
<evidence type="ECO:0000256" key="1">
    <source>
        <dbReference type="SAM" id="MobiDB-lite"/>
    </source>
</evidence>
<feature type="non-terminal residue" evidence="2">
    <location>
        <position position="1"/>
    </location>
</feature>
<sequence length="88" mass="9146">AATRLDQLVSANVDPDKPPIRLRTGGGGSSPRMRAVRPGAVAQVNAAAATILAETETVLLRSPVTVAARQDYARIAEAVGSNKLLLRS</sequence>
<organism evidence="2 3">
    <name type="scientific">Pseudooceanicola lipolyticus</name>
    <dbReference type="NCBI Taxonomy" id="2029104"/>
    <lineage>
        <taxon>Bacteria</taxon>
        <taxon>Pseudomonadati</taxon>
        <taxon>Pseudomonadota</taxon>
        <taxon>Alphaproteobacteria</taxon>
        <taxon>Rhodobacterales</taxon>
        <taxon>Paracoccaceae</taxon>
        <taxon>Pseudooceanicola</taxon>
    </lineage>
</organism>
<evidence type="ECO:0000313" key="3">
    <source>
        <dbReference type="Proteomes" id="UP000231553"/>
    </source>
</evidence>
<keyword evidence="3" id="KW-1185">Reference proteome</keyword>
<name>A0A2M8IZQ9_9RHOB</name>
<evidence type="ECO:0000313" key="2">
    <source>
        <dbReference type="EMBL" id="PJE35998.1"/>
    </source>
</evidence>